<evidence type="ECO:0008006" key="4">
    <source>
        <dbReference type="Google" id="ProtNLM"/>
    </source>
</evidence>
<dbReference type="EMBL" id="JACHIA010000026">
    <property type="protein sequence ID" value="MBB6073566.1"/>
    <property type="molecule type" value="Genomic_DNA"/>
</dbReference>
<dbReference type="RefSeq" id="WP_170034207.1">
    <property type="nucleotide sequence ID" value="NZ_JABDTL010000001.1"/>
</dbReference>
<sequence length="257" mass="27704">MRLPLLPLVAAGLLACARTLAAQEFEPGEIEDNSFLLEEAYNQGAGVVQHVFTFTRPRDGGEREFALTQEWPLGGLRHQISYTVPYVRTMAGEGFGDAEIAYRYQLMQSRVSIAPTLAATVPTGRERVGGGRTGIEGLVPLSLRVTGAVAAHSNAGVHLLRGADGAESTTGVTLGQSVIWLAHPRMNLLVESLWTRDDTDGEIEESLFVSPGVRVRFEVGGAQVVPGLAIPIGVGASHGERQIMLYFSVEHAFQKQR</sequence>
<organism evidence="2 3">
    <name type="scientific">Longimicrobium terrae</name>
    <dbReference type="NCBI Taxonomy" id="1639882"/>
    <lineage>
        <taxon>Bacteria</taxon>
        <taxon>Pseudomonadati</taxon>
        <taxon>Gemmatimonadota</taxon>
        <taxon>Longimicrobiia</taxon>
        <taxon>Longimicrobiales</taxon>
        <taxon>Longimicrobiaceae</taxon>
        <taxon>Longimicrobium</taxon>
    </lineage>
</organism>
<comment type="caution">
    <text evidence="2">The sequence shown here is derived from an EMBL/GenBank/DDBJ whole genome shotgun (WGS) entry which is preliminary data.</text>
</comment>
<accession>A0A841H6U1</accession>
<dbReference type="PROSITE" id="PS51257">
    <property type="entry name" value="PROKAR_LIPOPROTEIN"/>
    <property type="match status" value="1"/>
</dbReference>
<dbReference type="AlphaFoldDB" id="A0A841H6U1"/>
<evidence type="ECO:0000313" key="3">
    <source>
        <dbReference type="Proteomes" id="UP000582837"/>
    </source>
</evidence>
<evidence type="ECO:0000256" key="1">
    <source>
        <dbReference type="SAM" id="SignalP"/>
    </source>
</evidence>
<protein>
    <recommendedName>
        <fullName evidence="4">Transporter</fullName>
    </recommendedName>
</protein>
<gene>
    <name evidence="2" type="ORF">HNQ61_005237</name>
</gene>
<keyword evidence="1" id="KW-0732">Signal</keyword>
<evidence type="ECO:0000313" key="2">
    <source>
        <dbReference type="EMBL" id="MBB6073566.1"/>
    </source>
</evidence>
<keyword evidence="3" id="KW-1185">Reference proteome</keyword>
<feature type="signal peptide" evidence="1">
    <location>
        <begin position="1"/>
        <end position="21"/>
    </location>
</feature>
<name>A0A841H6U1_9BACT</name>
<feature type="chain" id="PRO_5032804055" description="Transporter" evidence="1">
    <location>
        <begin position="22"/>
        <end position="257"/>
    </location>
</feature>
<reference evidence="2 3" key="1">
    <citation type="submission" date="2020-08" db="EMBL/GenBank/DDBJ databases">
        <title>Genomic Encyclopedia of Type Strains, Phase IV (KMG-IV): sequencing the most valuable type-strain genomes for metagenomic binning, comparative biology and taxonomic classification.</title>
        <authorList>
            <person name="Goeker M."/>
        </authorList>
    </citation>
    <scope>NUCLEOTIDE SEQUENCE [LARGE SCALE GENOMIC DNA]</scope>
    <source>
        <strain evidence="2 3">DSM 29007</strain>
    </source>
</reference>
<proteinExistence type="predicted"/>
<dbReference type="Proteomes" id="UP000582837">
    <property type="component" value="Unassembled WGS sequence"/>
</dbReference>